<keyword evidence="1" id="KW-0472">Membrane</keyword>
<feature type="transmembrane region" description="Helical" evidence="1">
    <location>
        <begin position="86"/>
        <end position="111"/>
    </location>
</feature>
<keyword evidence="3" id="KW-1185">Reference proteome</keyword>
<keyword evidence="1" id="KW-1133">Transmembrane helix</keyword>
<accession>A0A371FLF6</accession>
<organism evidence="2 3">
    <name type="scientific">Mucuna pruriens</name>
    <name type="common">Velvet bean</name>
    <name type="synonym">Dolichos pruriens</name>
    <dbReference type="NCBI Taxonomy" id="157652"/>
    <lineage>
        <taxon>Eukaryota</taxon>
        <taxon>Viridiplantae</taxon>
        <taxon>Streptophyta</taxon>
        <taxon>Embryophyta</taxon>
        <taxon>Tracheophyta</taxon>
        <taxon>Spermatophyta</taxon>
        <taxon>Magnoliopsida</taxon>
        <taxon>eudicotyledons</taxon>
        <taxon>Gunneridae</taxon>
        <taxon>Pentapetalae</taxon>
        <taxon>rosids</taxon>
        <taxon>fabids</taxon>
        <taxon>Fabales</taxon>
        <taxon>Fabaceae</taxon>
        <taxon>Papilionoideae</taxon>
        <taxon>50 kb inversion clade</taxon>
        <taxon>NPAAA clade</taxon>
        <taxon>indigoferoid/millettioid clade</taxon>
        <taxon>Phaseoleae</taxon>
        <taxon>Mucuna</taxon>
    </lineage>
</organism>
<feature type="non-terminal residue" evidence="2">
    <location>
        <position position="1"/>
    </location>
</feature>
<name>A0A371FLF6_MUCPR</name>
<evidence type="ECO:0000313" key="2">
    <source>
        <dbReference type="EMBL" id="RDX79020.1"/>
    </source>
</evidence>
<comment type="caution">
    <text evidence="2">The sequence shown here is derived from an EMBL/GenBank/DDBJ whole genome shotgun (WGS) entry which is preliminary data.</text>
</comment>
<evidence type="ECO:0000313" key="3">
    <source>
        <dbReference type="Proteomes" id="UP000257109"/>
    </source>
</evidence>
<evidence type="ECO:0000256" key="1">
    <source>
        <dbReference type="SAM" id="Phobius"/>
    </source>
</evidence>
<dbReference type="AlphaFoldDB" id="A0A371FLF6"/>
<proteinExistence type="predicted"/>
<gene>
    <name evidence="2" type="ORF">CR513_40604</name>
</gene>
<keyword evidence="1" id="KW-0812">Transmembrane</keyword>
<protein>
    <submittedName>
        <fullName evidence="2">Uncharacterized protein</fullName>
    </submittedName>
</protein>
<reference evidence="2" key="1">
    <citation type="submission" date="2018-05" db="EMBL/GenBank/DDBJ databases">
        <title>Draft genome of Mucuna pruriens seed.</title>
        <authorList>
            <person name="Nnadi N.E."/>
            <person name="Vos R."/>
            <person name="Hasami M.H."/>
            <person name="Devisetty U.K."/>
            <person name="Aguiy J.C."/>
        </authorList>
    </citation>
    <scope>NUCLEOTIDE SEQUENCE [LARGE SCALE GENOMIC DNA]</scope>
    <source>
        <strain evidence="2">JCA_2017</strain>
    </source>
</reference>
<sequence length="125" mass="14386">MEALICTHQPVNPLLNGVGENFELGYNRRANLPRPIFGRLEARYRGNMMVEFTIVITPWMSFPFYVSLDLWLSIQAIEADLRTLVGINYLVSIVITIHIQDLGLIIDELFLKMFMERSLSLLLNS</sequence>
<dbReference type="EMBL" id="QJKJ01008665">
    <property type="protein sequence ID" value="RDX79020.1"/>
    <property type="molecule type" value="Genomic_DNA"/>
</dbReference>
<feature type="transmembrane region" description="Helical" evidence="1">
    <location>
        <begin position="48"/>
        <end position="66"/>
    </location>
</feature>
<dbReference type="Proteomes" id="UP000257109">
    <property type="component" value="Unassembled WGS sequence"/>
</dbReference>